<gene>
    <name evidence="2" type="ORF">HZF10_12565</name>
</gene>
<evidence type="ECO:0000313" key="2">
    <source>
        <dbReference type="EMBL" id="NYA71758.1"/>
    </source>
</evidence>
<name>A0A7Y8Y4J6_9FLAO</name>
<dbReference type="RefSeq" id="WP_176006570.1">
    <property type="nucleotide sequence ID" value="NZ_JABWMI010000014.1"/>
</dbReference>
<dbReference type="InterPro" id="IPR042252">
    <property type="entry name" value="MtfA_N"/>
</dbReference>
<reference evidence="2 3" key="1">
    <citation type="submission" date="2020-07" db="EMBL/GenBank/DDBJ databases">
        <authorList>
            <person name="Sun Q."/>
        </authorList>
    </citation>
    <scope>NUCLEOTIDE SEQUENCE [LARGE SCALE GENOMIC DNA]</scope>
    <source>
        <strain evidence="2 3">MAH-1</strain>
    </source>
</reference>
<proteinExistence type="predicted"/>
<dbReference type="CDD" id="cd20170">
    <property type="entry name" value="Peptidase_M90-like"/>
    <property type="match status" value="1"/>
</dbReference>
<organism evidence="2 3">
    <name type="scientific">Flavobacterium agri</name>
    <dbReference type="NCBI Taxonomy" id="2743471"/>
    <lineage>
        <taxon>Bacteria</taxon>
        <taxon>Pseudomonadati</taxon>
        <taxon>Bacteroidota</taxon>
        <taxon>Flavobacteriia</taxon>
        <taxon>Flavobacteriales</taxon>
        <taxon>Flavobacteriaceae</taxon>
        <taxon>Flavobacterium</taxon>
    </lineage>
</organism>
<keyword evidence="1" id="KW-1133">Transmembrane helix</keyword>
<dbReference type="SUPFAM" id="SSF55486">
    <property type="entry name" value="Metalloproteases ('zincins'), catalytic domain"/>
    <property type="match status" value="1"/>
</dbReference>
<dbReference type="PANTHER" id="PTHR30164">
    <property type="entry name" value="MTFA PEPTIDASE"/>
    <property type="match status" value="1"/>
</dbReference>
<keyword evidence="1" id="KW-0472">Membrane</keyword>
<comment type="caution">
    <text evidence="2">The sequence shown here is derived from an EMBL/GenBank/DDBJ whole genome shotgun (WGS) entry which is preliminary data.</text>
</comment>
<sequence>MDEFDKMPIAEMVAVTVLAAFFILVAFSFFFGIVYLQAEFVFAKTFKRPFYVHFYPLRKKISPEIQFRLRQYSPFYVKLSDRHKAFFEHRIHRFLEKYEFSGREDFEVTEEVKVRIASVYVMMSFGMRNYLTPIFERIVIYPKVYLSSITDQYHKGEFNPYMKAVVFSWEDFVAGNDIANDNLNLGIHEFGHILHHHGKMGNDVSAVIFMETYDRILEEIAHPPNRQKLLDSGYFRDYAYTNQFEFLAVILENYFETPYEFKSNFPVLYSHVSKMLNHRH</sequence>
<dbReference type="EMBL" id="JACBJI010000005">
    <property type="protein sequence ID" value="NYA71758.1"/>
    <property type="molecule type" value="Genomic_DNA"/>
</dbReference>
<dbReference type="Pfam" id="PF06167">
    <property type="entry name" value="Peptidase_M90"/>
    <property type="match status" value="1"/>
</dbReference>
<accession>A0A7Y8Y4J6</accession>
<feature type="transmembrane region" description="Helical" evidence="1">
    <location>
        <begin position="12"/>
        <end position="38"/>
    </location>
</feature>
<keyword evidence="1" id="KW-0812">Transmembrane</keyword>
<dbReference type="InterPro" id="IPR010384">
    <property type="entry name" value="MtfA_fam"/>
</dbReference>
<evidence type="ECO:0000256" key="1">
    <source>
        <dbReference type="SAM" id="Phobius"/>
    </source>
</evidence>
<dbReference type="Gene3D" id="1.10.472.150">
    <property type="entry name" value="Glucose-regulated metallo-peptidase M90, N-terminal domain"/>
    <property type="match status" value="1"/>
</dbReference>
<keyword evidence="3" id="KW-1185">Reference proteome</keyword>
<evidence type="ECO:0000313" key="3">
    <source>
        <dbReference type="Proteomes" id="UP000535020"/>
    </source>
</evidence>
<dbReference type="Proteomes" id="UP000535020">
    <property type="component" value="Unassembled WGS sequence"/>
</dbReference>
<protein>
    <submittedName>
        <fullName evidence="2">Zinc-dependent peptidase</fullName>
    </submittedName>
</protein>
<dbReference type="GO" id="GO:0004177">
    <property type="term" value="F:aminopeptidase activity"/>
    <property type="evidence" value="ECO:0007669"/>
    <property type="project" value="TreeGrafter"/>
</dbReference>
<dbReference type="AlphaFoldDB" id="A0A7Y8Y4J6"/>
<dbReference type="GO" id="GO:0005829">
    <property type="term" value="C:cytosol"/>
    <property type="evidence" value="ECO:0007669"/>
    <property type="project" value="TreeGrafter"/>
</dbReference>
<dbReference type="PANTHER" id="PTHR30164:SF2">
    <property type="entry name" value="PROTEIN MTFA"/>
    <property type="match status" value="1"/>
</dbReference>